<dbReference type="EMBL" id="MLKD01000046">
    <property type="protein sequence ID" value="OQE13739.1"/>
    <property type="molecule type" value="Genomic_DNA"/>
</dbReference>
<protein>
    <submittedName>
        <fullName evidence="1">Uncharacterized protein</fullName>
    </submittedName>
</protein>
<reference evidence="2" key="1">
    <citation type="journal article" date="2017" name="Nat. Microbiol.">
        <title>Global analysis of biosynthetic gene clusters reveals vast potential of secondary metabolite production in Penicillium species.</title>
        <authorList>
            <person name="Nielsen J.C."/>
            <person name="Grijseels S."/>
            <person name="Prigent S."/>
            <person name="Ji B."/>
            <person name="Dainat J."/>
            <person name="Nielsen K.F."/>
            <person name="Frisvad J.C."/>
            <person name="Workman M."/>
            <person name="Nielsen J."/>
        </authorList>
    </citation>
    <scope>NUCLEOTIDE SEQUENCE [LARGE SCALE GENOMIC DNA]</scope>
    <source>
        <strain evidence="2">IBT 24891</strain>
    </source>
</reference>
<dbReference type="Proteomes" id="UP000191285">
    <property type="component" value="Unassembled WGS sequence"/>
</dbReference>
<evidence type="ECO:0000313" key="2">
    <source>
        <dbReference type="Proteomes" id="UP000191285"/>
    </source>
</evidence>
<gene>
    <name evidence="1" type="ORF">PENSTE_c046G05222</name>
</gene>
<sequence length="111" mass="13264">MTTVVFTLYEFITNDTQFTKIFYWDRNLDMVPNVSKWIFNRKLDFDIAKFRNFLNDWVATRNLKGDMERYLNAPNKIIWPDLPTPSDYKVPFEMGKTLSGEPVWATGPRFR</sequence>
<evidence type="ECO:0000313" key="1">
    <source>
        <dbReference type="EMBL" id="OQE13739.1"/>
    </source>
</evidence>
<organism evidence="1 2">
    <name type="scientific">Penicillium steckii</name>
    <dbReference type="NCBI Taxonomy" id="303698"/>
    <lineage>
        <taxon>Eukaryota</taxon>
        <taxon>Fungi</taxon>
        <taxon>Dikarya</taxon>
        <taxon>Ascomycota</taxon>
        <taxon>Pezizomycotina</taxon>
        <taxon>Eurotiomycetes</taxon>
        <taxon>Eurotiomycetidae</taxon>
        <taxon>Eurotiales</taxon>
        <taxon>Aspergillaceae</taxon>
        <taxon>Penicillium</taxon>
    </lineage>
</organism>
<comment type="caution">
    <text evidence="1">The sequence shown here is derived from an EMBL/GenBank/DDBJ whole genome shotgun (WGS) entry which is preliminary data.</text>
</comment>
<proteinExistence type="predicted"/>
<dbReference type="OrthoDB" id="4062651at2759"/>
<keyword evidence="2" id="KW-1185">Reference proteome</keyword>
<accession>A0A1V6SJ17</accession>
<dbReference type="AlphaFoldDB" id="A0A1V6SJ17"/>
<name>A0A1V6SJ17_9EURO</name>